<dbReference type="SUPFAM" id="SSF52402">
    <property type="entry name" value="Adenine nucleotide alpha hydrolases-like"/>
    <property type="match status" value="1"/>
</dbReference>
<dbReference type="Proteomes" id="UP000027997">
    <property type="component" value="Unassembled WGS sequence"/>
</dbReference>
<gene>
    <name evidence="2" type="ORF">GV64_07950</name>
</gene>
<dbReference type="PANTHER" id="PTHR12196">
    <property type="entry name" value="DOMAIN OF UNKNOWN FUNCTION 71 DUF71 -CONTAINING PROTEIN"/>
    <property type="match status" value="1"/>
</dbReference>
<proteinExistence type="predicted"/>
<sequence length="223" mass="25159">MSITSENNFCTSWSGGKDACFALWQSIQMGFTPTCLLTMLKGDKDQTSAHGLNREVLEAQATCMQLPIIFGKANVGEYEAGLKAALQDVKNTFNTFQLTFGDIDLQAHRDWYEKILIDTGVTPHFPLWHYSREQLLKDMFANGFETMIVSLKAEKLDRSLLGKVLTPEIVRLIQQQEVCPTGEDGEFHTLVINAPHFHKRLAVETRGIIEDEWGYTQLDIATT</sequence>
<dbReference type="PANTHER" id="PTHR12196:SF2">
    <property type="entry name" value="DIPHTHINE--AMMONIA LIGASE"/>
    <property type="match status" value="1"/>
</dbReference>
<dbReference type="RefSeq" id="WP_020580713.1">
    <property type="nucleotide sequence ID" value="NZ_JOJP01000001.1"/>
</dbReference>
<dbReference type="InterPro" id="IPR002761">
    <property type="entry name" value="Diphthami_syn_dom"/>
</dbReference>
<name>A0A081K953_9GAMM</name>
<dbReference type="EMBL" id="JOJP01000001">
    <property type="protein sequence ID" value="KEI70679.1"/>
    <property type="molecule type" value="Genomic_DNA"/>
</dbReference>
<accession>A0A081K953</accession>
<evidence type="ECO:0000313" key="3">
    <source>
        <dbReference type="Proteomes" id="UP000027997"/>
    </source>
</evidence>
<evidence type="ECO:0000259" key="1">
    <source>
        <dbReference type="Pfam" id="PF01902"/>
    </source>
</evidence>
<dbReference type="AlphaFoldDB" id="A0A081K953"/>
<organism evidence="2 3">
    <name type="scientific">Endozoicomonas elysicola</name>
    <dbReference type="NCBI Taxonomy" id="305900"/>
    <lineage>
        <taxon>Bacteria</taxon>
        <taxon>Pseudomonadati</taxon>
        <taxon>Pseudomonadota</taxon>
        <taxon>Gammaproteobacteria</taxon>
        <taxon>Oceanospirillales</taxon>
        <taxon>Endozoicomonadaceae</taxon>
        <taxon>Endozoicomonas</taxon>
    </lineage>
</organism>
<evidence type="ECO:0000313" key="2">
    <source>
        <dbReference type="EMBL" id="KEI70679.1"/>
    </source>
</evidence>
<dbReference type="Pfam" id="PF01902">
    <property type="entry name" value="Diphthami_syn_2"/>
    <property type="match status" value="1"/>
</dbReference>
<dbReference type="CDD" id="cd01994">
    <property type="entry name" value="AANH_PF0828-like"/>
    <property type="match status" value="1"/>
</dbReference>
<dbReference type="Gene3D" id="3.90.1490.10">
    <property type="entry name" value="putative n-type atp pyrophosphatase, domain 2"/>
    <property type="match status" value="1"/>
</dbReference>
<dbReference type="NCBIfam" id="TIGR00290">
    <property type="entry name" value="MJ0570_dom"/>
    <property type="match status" value="1"/>
</dbReference>
<dbReference type="InterPro" id="IPR030662">
    <property type="entry name" value="DPH6/MJ0570"/>
</dbReference>
<dbReference type="eggNOG" id="COG2102">
    <property type="taxonomic scope" value="Bacteria"/>
</dbReference>
<dbReference type="STRING" id="305900.GV64_07950"/>
<comment type="caution">
    <text evidence="2">The sequence shown here is derived from an EMBL/GenBank/DDBJ whole genome shotgun (WGS) entry which is preliminary data.</text>
</comment>
<dbReference type="GO" id="GO:0017183">
    <property type="term" value="P:protein histidyl modification to diphthamide"/>
    <property type="evidence" value="ECO:0007669"/>
    <property type="project" value="TreeGrafter"/>
</dbReference>
<dbReference type="InterPro" id="IPR014729">
    <property type="entry name" value="Rossmann-like_a/b/a_fold"/>
</dbReference>
<dbReference type="GO" id="GO:0017178">
    <property type="term" value="F:diphthine-ammonia ligase activity"/>
    <property type="evidence" value="ECO:0007669"/>
    <property type="project" value="TreeGrafter"/>
</dbReference>
<feature type="domain" description="Diphthamide synthase" evidence="1">
    <location>
        <begin position="13"/>
        <end position="218"/>
    </location>
</feature>
<protein>
    <recommendedName>
        <fullName evidence="1">Diphthamide synthase domain-containing protein</fullName>
    </recommendedName>
</protein>
<keyword evidence="3" id="KW-1185">Reference proteome</keyword>
<dbReference type="Gene3D" id="3.40.50.620">
    <property type="entry name" value="HUPs"/>
    <property type="match status" value="1"/>
</dbReference>
<reference evidence="2 3" key="1">
    <citation type="submission" date="2014-06" db="EMBL/GenBank/DDBJ databases">
        <title>Whole Genome Sequences of Three Symbiotic Endozoicomonas Bacteria.</title>
        <authorList>
            <person name="Neave M.J."/>
            <person name="Apprill A."/>
            <person name="Voolstra C.R."/>
        </authorList>
    </citation>
    <scope>NUCLEOTIDE SEQUENCE [LARGE SCALE GENOMIC DNA]</scope>
    <source>
        <strain evidence="2 3">DSM 22380</strain>
    </source>
</reference>